<feature type="compositionally biased region" description="Polar residues" evidence="1">
    <location>
        <begin position="175"/>
        <end position="184"/>
    </location>
</feature>
<comment type="caution">
    <text evidence="2">The sequence shown here is derived from an EMBL/GenBank/DDBJ whole genome shotgun (WGS) entry which is preliminary data.</text>
</comment>
<gene>
    <name evidence="2" type="ORF">FLAG1_05368</name>
</gene>
<sequence length="304" mass="33551">MDSNDTQLKFVISINGQNLDIADAVKQHPNLAREALIEGLLSVPLDDSHLTRIRLHEIFRRSLSAKRDTTPYRLQSVIDEARRGNLHLTSLDARFYHHGGAPAVAAYAAAAADQKQVVSLLETLSNEDFRRLLEAIDRIEPHPDLRYITERACRKTPTVPSKRKYIAGPRRRRTAPQTSPSSASLGPAARPSASVAGGQLPEALKQRESECLPMPSTPADLSAELSTDLFNPGNALPMLDPHLANYNDDISRFTMPRCHSLVTADDLDQFLVPHIFGDQVELNLRVSHEGTGAFDHSRGPGYSE</sequence>
<evidence type="ECO:0000256" key="1">
    <source>
        <dbReference type="SAM" id="MobiDB-lite"/>
    </source>
</evidence>
<feature type="compositionally biased region" description="Basic residues" evidence="1">
    <location>
        <begin position="161"/>
        <end position="174"/>
    </location>
</feature>
<dbReference type="Proteomes" id="UP000037904">
    <property type="component" value="Unassembled WGS sequence"/>
</dbReference>
<reference evidence="2 3" key="1">
    <citation type="submission" date="2015-04" db="EMBL/GenBank/DDBJ databases">
        <title>The draft genome sequence of Fusarium langsethiae, a T-2/HT-2 mycotoxin producer.</title>
        <authorList>
            <person name="Lysoe E."/>
            <person name="Divon H.H."/>
            <person name="Terzi V."/>
            <person name="Orru L."/>
            <person name="Lamontanara A."/>
            <person name="Kolseth A.-K."/>
            <person name="Frandsen R.J."/>
            <person name="Nielsen K."/>
            <person name="Thrane U."/>
        </authorList>
    </citation>
    <scope>NUCLEOTIDE SEQUENCE [LARGE SCALE GENOMIC DNA]</scope>
    <source>
        <strain evidence="2 3">Fl201059</strain>
    </source>
</reference>
<keyword evidence="3" id="KW-1185">Reference proteome</keyword>
<dbReference type="AlphaFoldDB" id="A0A0M9EX96"/>
<organism evidence="2 3">
    <name type="scientific">Fusarium langsethiae</name>
    <dbReference type="NCBI Taxonomy" id="179993"/>
    <lineage>
        <taxon>Eukaryota</taxon>
        <taxon>Fungi</taxon>
        <taxon>Dikarya</taxon>
        <taxon>Ascomycota</taxon>
        <taxon>Pezizomycotina</taxon>
        <taxon>Sordariomycetes</taxon>
        <taxon>Hypocreomycetidae</taxon>
        <taxon>Hypocreales</taxon>
        <taxon>Nectriaceae</taxon>
        <taxon>Fusarium</taxon>
    </lineage>
</organism>
<evidence type="ECO:0000313" key="3">
    <source>
        <dbReference type="Proteomes" id="UP000037904"/>
    </source>
</evidence>
<feature type="region of interest" description="Disordered" evidence="1">
    <location>
        <begin position="156"/>
        <end position="196"/>
    </location>
</feature>
<accession>A0A0M9EX96</accession>
<name>A0A0M9EX96_FUSLA</name>
<proteinExistence type="predicted"/>
<dbReference type="EMBL" id="JXCE01000086">
    <property type="protein sequence ID" value="KPA41778.1"/>
    <property type="molecule type" value="Genomic_DNA"/>
</dbReference>
<protein>
    <submittedName>
        <fullName evidence="2">Pectin degradation protein</fullName>
    </submittedName>
</protein>
<evidence type="ECO:0000313" key="2">
    <source>
        <dbReference type="EMBL" id="KPA41778.1"/>
    </source>
</evidence>